<dbReference type="PROSITE" id="PS00717">
    <property type="entry name" value="SIGMA54_1"/>
    <property type="match status" value="1"/>
</dbReference>
<dbReference type="GO" id="GO:0016779">
    <property type="term" value="F:nucleotidyltransferase activity"/>
    <property type="evidence" value="ECO:0007669"/>
    <property type="project" value="UniProtKB-KW"/>
</dbReference>
<feature type="domain" description="RNA polymerase sigma factor 54 DNA-binding" evidence="10">
    <location>
        <begin position="264"/>
        <end position="421"/>
    </location>
</feature>
<evidence type="ECO:0000256" key="3">
    <source>
        <dbReference type="ARBA" id="ARBA00022679"/>
    </source>
</evidence>
<evidence type="ECO:0000256" key="4">
    <source>
        <dbReference type="ARBA" id="ARBA00022695"/>
    </source>
</evidence>
<dbReference type="Proteomes" id="UP000241362">
    <property type="component" value="Unassembled WGS sequence"/>
</dbReference>
<dbReference type="Pfam" id="PF04552">
    <property type="entry name" value="Sigma54_DBD"/>
    <property type="match status" value="1"/>
</dbReference>
<dbReference type="Gene3D" id="1.10.10.60">
    <property type="entry name" value="Homeodomain-like"/>
    <property type="match status" value="1"/>
</dbReference>
<keyword evidence="5 9" id="KW-0805">Transcription regulation</keyword>
<evidence type="ECO:0000256" key="5">
    <source>
        <dbReference type="ARBA" id="ARBA00023015"/>
    </source>
</evidence>
<dbReference type="GO" id="GO:0016987">
    <property type="term" value="F:sigma factor activity"/>
    <property type="evidence" value="ECO:0007669"/>
    <property type="project" value="UniProtKB-KW"/>
</dbReference>
<comment type="function">
    <text evidence="9">Sigma factors are initiation factors that promote the attachment of RNA polymerase to specific initiation sites and are then released.</text>
</comment>
<evidence type="ECO:0000256" key="2">
    <source>
        <dbReference type="ARBA" id="ARBA00022478"/>
    </source>
</evidence>
<dbReference type="PRINTS" id="PR00045">
    <property type="entry name" value="SIGMA54FCT"/>
</dbReference>
<dbReference type="PROSITE" id="PS00718">
    <property type="entry name" value="SIGMA54_2"/>
    <property type="match status" value="1"/>
</dbReference>
<dbReference type="AlphaFoldDB" id="A0A2T4J4T5"/>
<dbReference type="PROSITE" id="PS50044">
    <property type="entry name" value="SIGMA54_3"/>
    <property type="match status" value="1"/>
</dbReference>
<evidence type="ECO:0000313" key="13">
    <source>
        <dbReference type="Proteomes" id="UP000241362"/>
    </source>
</evidence>
<keyword evidence="7 9" id="KW-0238">DNA-binding</keyword>
<dbReference type="RefSeq" id="WP_107674622.1">
    <property type="nucleotide sequence ID" value="NZ_PZKE01000025.1"/>
</dbReference>
<dbReference type="GO" id="GO:0003677">
    <property type="term" value="F:DNA binding"/>
    <property type="evidence" value="ECO:0007669"/>
    <property type="project" value="UniProtKB-KW"/>
</dbReference>
<dbReference type="InterPro" id="IPR038709">
    <property type="entry name" value="RpoN_core-bd_sf"/>
</dbReference>
<organism evidence="12 13">
    <name type="scientific">Fuscovulum blasticum DSM 2131</name>
    <dbReference type="NCBI Taxonomy" id="1188250"/>
    <lineage>
        <taxon>Bacteria</taxon>
        <taxon>Pseudomonadati</taxon>
        <taxon>Pseudomonadota</taxon>
        <taxon>Alphaproteobacteria</taxon>
        <taxon>Rhodobacterales</taxon>
        <taxon>Paracoccaceae</taxon>
        <taxon>Pseudogemmobacter</taxon>
    </lineage>
</organism>
<sequence>MEMFQGQTQQQTRVMSAQMRESLSILSMPAGDLADHIARIATANPAISWLRGPRMPGWAVDFDAAAALAADRPSLIAHVTGQIDLAFPDAADRAAALVFAQGLEPTGWLGPPLDQIAAEARISSAQAEAILARLQGFEPTGIFARSLGECLALQAREAGVLTWELEALLANLPLLAEGRHRELAELCDCEPADIPQIARQLRAFDPKPGQAYAFDPEPVFPPDLVARRANGGWQVALHRSAAFAISVRPDRLPEGTRDPAARSFRRKALAEARALAQALERRNATLLRTAAVLVARQAAFLDQGPGALVPLTLEDVAGEMDLHPSTISRATAGRMIDTPIGALPLRAFFSRALPGAGDGAVSQDRARAFVRRVIAEESPEAPLSDDAIVTLARKADLLLARRTVAKYRLVLGIAGSFERRRKAQAPAGFDMPALAR</sequence>
<comment type="similarity">
    <text evidence="1 9">Belongs to the sigma-54 factor family.</text>
</comment>
<evidence type="ECO:0000256" key="1">
    <source>
        <dbReference type="ARBA" id="ARBA00008798"/>
    </source>
</evidence>
<accession>A0A2T4J4T5</accession>
<evidence type="ECO:0000256" key="9">
    <source>
        <dbReference type="PIRNR" id="PIRNR000774"/>
    </source>
</evidence>
<keyword evidence="4 9" id="KW-0548">Nucleotidyltransferase</keyword>
<keyword evidence="8 9" id="KW-0804">Transcription</keyword>
<dbReference type="PANTHER" id="PTHR32248:SF4">
    <property type="entry name" value="RNA POLYMERASE SIGMA-54 FACTOR"/>
    <property type="match status" value="1"/>
</dbReference>
<dbReference type="Pfam" id="PF00309">
    <property type="entry name" value="Sigma54_AID"/>
    <property type="match status" value="1"/>
</dbReference>
<evidence type="ECO:0000256" key="6">
    <source>
        <dbReference type="ARBA" id="ARBA00023082"/>
    </source>
</evidence>
<dbReference type="PANTHER" id="PTHR32248">
    <property type="entry name" value="RNA POLYMERASE SIGMA-54 FACTOR"/>
    <property type="match status" value="1"/>
</dbReference>
<gene>
    <name evidence="12" type="primary">rpoN</name>
    <name evidence="12" type="ORF">C5F44_16370</name>
</gene>
<name>A0A2T4J4T5_FUSBL</name>
<dbReference type="InterPro" id="IPR007046">
    <property type="entry name" value="RNA_pol_sigma_54_core-bd"/>
</dbReference>
<evidence type="ECO:0000256" key="7">
    <source>
        <dbReference type="ARBA" id="ARBA00023125"/>
    </source>
</evidence>
<keyword evidence="13" id="KW-1185">Reference proteome</keyword>
<reference evidence="12 13" key="1">
    <citation type="submission" date="2018-03" db="EMBL/GenBank/DDBJ databases">
        <title>Rhodobacter blasticus.</title>
        <authorList>
            <person name="Meyer T.E."/>
            <person name="Miller S."/>
            <person name="Lodha T."/>
            <person name="Gandham S."/>
            <person name="Chintalapati S."/>
            <person name="Chintalapati V.R."/>
        </authorList>
    </citation>
    <scope>NUCLEOTIDE SEQUENCE [LARGE SCALE GENOMIC DNA]</scope>
    <source>
        <strain evidence="12 13">DSM 2131</strain>
    </source>
</reference>
<dbReference type="PIRSF" id="PIRSF000774">
    <property type="entry name" value="RpoN"/>
    <property type="match status" value="1"/>
</dbReference>
<evidence type="ECO:0000259" key="10">
    <source>
        <dbReference type="Pfam" id="PF04552"/>
    </source>
</evidence>
<dbReference type="Pfam" id="PF04963">
    <property type="entry name" value="Sigma54_CBD"/>
    <property type="match status" value="1"/>
</dbReference>
<protein>
    <recommendedName>
        <fullName evidence="9">RNA polymerase sigma-54 factor</fullName>
    </recommendedName>
</protein>
<dbReference type="EMBL" id="PZKE01000025">
    <property type="protein sequence ID" value="PTE12863.1"/>
    <property type="molecule type" value="Genomic_DNA"/>
</dbReference>
<dbReference type="GO" id="GO:0006352">
    <property type="term" value="P:DNA-templated transcription initiation"/>
    <property type="evidence" value="ECO:0007669"/>
    <property type="project" value="InterPro"/>
</dbReference>
<proteinExistence type="inferred from homology"/>
<feature type="domain" description="RNA polymerase sigma factor 54 core-binding" evidence="11">
    <location>
        <begin position="67"/>
        <end position="248"/>
    </location>
</feature>
<dbReference type="InterPro" id="IPR000394">
    <property type="entry name" value="RNA_pol_sigma_54"/>
</dbReference>
<evidence type="ECO:0000259" key="11">
    <source>
        <dbReference type="Pfam" id="PF04963"/>
    </source>
</evidence>
<comment type="caution">
    <text evidence="12">The sequence shown here is derived from an EMBL/GenBank/DDBJ whole genome shotgun (WGS) entry which is preliminary data.</text>
</comment>
<evidence type="ECO:0000256" key="8">
    <source>
        <dbReference type="ARBA" id="ARBA00023163"/>
    </source>
</evidence>
<dbReference type="Gene3D" id="1.10.10.1330">
    <property type="entry name" value="RNA polymerase sigma-54 factor, core-binding domain"/>
    <property type="match status" value="1"/>
</dbReference>
<dbReference type="GO" id="GO:0001216">
    <property type="term" value="F:DNA-binding transcription activator activity"/>
    <property type="evidence" value="ECO:0007669"/>
    <property type="project" value="InterPro"/>
</dbReference>
<keyword evidence="3 9" id="KW-0808">Transferase</keyword>
<keyword evidence="6 9" id="KW-0731">Sigma factor</keyword>
<evidence type="ECO:0000313" key="12">
    <source>
        <dbReference type="EMBL" id="PTE12863.1"/>
    </source>
</evidence>
<dbReference type="NCBIfam" id="TIGR02395">
    <property type="entry name" value="rpoN_sigma"/>
    <property type="match status" value="1"/>
</dbReference>
<keyword evidence="2 9" id="KW-0240">DNA-directed RNA polymerase</keyword>
<dbReference type="GO" id="GO:0000428">
    <property type="term" value="C:DNA-directed RNA polymerase complex"/>
    <property type="evidence" value="ECO:0007669"/>
    <property type="project" value="UniProtKB-KW"/>
</dbReference>
<dbReference type="InterPro" id="IPR007634">
    <property type="entry name" value="RNA_pol_sigma_54_DNA-bd"/>
</dbReference>